<feature type="compositionally biased region" description="Low complexity" evidence="1">
    <location>
        <begin position="12"/>
        <end position="26"/>
    </location>
</feature>
<comment type="caution">
    <text evidence="2">The sequence shown here is derived from an EMBL/GenBank/DDBJ whole genome shotgun (WGS) entry which is preliminary data.</text>
</comment>
<feature type="region of interest" description="Disordered" evidence="1">
    <location>
        <begin position="52"/>
        <end position="74"/>
    </location>
</feature>
<proteinExistence type="predicted"/>
<gene>
    <name evidence="2" type="ORF">AAE3_LOCUS13294</name>
</gene>
<accession>A0A8S0Y0T9</accession>
<evidence type="ECO:0000313" key="2">
    <source>
        <dbReference type="EMBL" id="CAA7271222.1"/>
    </source>
</evidence>
<protein>
    <submittedName>
        <fullName evidence="2">Uncharacterized protein</fullName>
    </submittedName>
</protein>
<dbReference type="Proteomes" id="UP000467700">
    <property type="component" value="Unassembled WGS sequence"/>
</dbReference>
<reference evidence="2 3" key="1">
    <citation type="submission" date="2020-01" db="EMBL/GenBank/DDBJ databases">
        <authorList>
            <person name="Gupta K D."/>
        </authorList>
    </citation>
    <scope>NUCLEOTIDE SEQUENCE [LARGE SCALE GENOMIC DNA]</scope>
</reference>
<feature type="region of interest" description="Disordered" evidence="1">
    <location>
        <begin position="1"/>
        <end position="26"/>
    </location>
</feature>
<sequence length="123" mass="12673">MDELVKERASEARTTTTTTTSTSTSTASTLSFAPSAAFAFAFVAAAAAATATTSSSVTPPSSRPPQPKASRGIVGITRTIHLKSRKLQVPCGAAEDSSSSDRTVFRVVLQLLDRNAALSKSPG</sequence>
<organism evidence="2 3">
    <name type="scientific">Cyclocybe aegerita</name>
    <name type="common">Black poplar mushroom</name>
    <name type="synonym">Agrocybe aegerita</name>
    <dbReference type="NCBI Taxonomy" id="1973307"/>
    <lineage>
        <taxon>Eukaryota</taxon>
        <taxon>Fungi</taxon>
        <taxon>Dikarya</taxon>
        <taxon>Basidiomycota</taxon>
        <taxon>Agaricomycotina</taxon>
        <taxon>Agaricomycetes</taxon>
        <taxon>Agaricomycetidae</taxon>
        <taxon>Agaricales</taxon>
        <taxon>Agaricineae</taxon>
        <taxon>Bolbitiaceae</taxon>
        <taxon>Cyclocybe</taxon>
    </lineage>
</organism>
<evidence type="ECO:0000256" key="1">
    <source>
        <dbReference type="SAM" id="MobiDB-lite"/>
    </source>
</evidence>
<name>A0A8S0Y0T9_CYCAE</name>
<feature type="compositionally biased region" description="Basic and acidic residues" evidence="1">
    <location>
        <begin position="1"/>
        <end position="11"/>
    </location>
</feature>
<dbReference type="EMBL" id="CACVBS010000101">
    <property type="protein sequence ID" value="CAA7271222.1"/>
    <property type="molecule type" value="Genomic_DNA"/>
</dbReference>
<evidence type="ECO:0000313" key="3">
    <source>
        <dbReference type="Proteomes" id="UP000467700"/>
    </source>
</evidence>
<keyword evidence="3" id="KW-1185">Reference proteome</keyword>
<dbReference type="AlphaFoldDB" id="A0A8S0Y0T9"/>